<organism evidence="1 2">
    <name type="scientific">Mediterraneibacter gnavus</name>
    <name type="common">Ruminococcus gnavus</name>
    <dbReference type="NCBI Taxonomy" id="33038"/>
    <lineage>
        <taxon>Bacteria</taxon>
        <taxon>Bacillati</taxon>
        <taxon>Bacillota</taxon>
        <taxon>Clostridia</taxon>
        <taxon>Lachnospirales</taxon>
        <taxon>Lachnospiraceae</taxon>
        <taxon>Mediterraneibacter</taxon>
    </lineage>
</organism>
<dbReference type="Proteomes" id="UP000234840">
    <property type="component" value="Unassembled WGS sequence"/>
</dbReference>
<accession>A0A2N5NPA2</accession>
<evidence type="ECO:0000313" key="1">
    <source>
        <dbReference type="EMBL" id="PLT85650.1"/>
    </source>
</evidence>
<dbReference type="EMBL" id="NIHW01000024">
    <property type="protein sequence ID" value="PLT85650.1"/>
    <property type="molecule type" value="Genomic_DNA"/>
</dbReference>
<reference evidence="1 2" key="1">
    <citation type="journal article" date="2017" name="Genome Med.">
        <title>A novel Ruminococcus gnavus clade enriched in inflammatory bowel disease patients.</title>
        <authorList>
            <person name="Hall A.B."/>
            <person name="Yassour M."/>
            <person name="Sauk J."/>
            <person name="Garner A."/>
            <person name="Jiang X."/>
            <person name="Arthur T."/>
            <person name="Lagoudas G.K."/>
            <person name="Vatanen T."/>
            <person name="Fornelos N."/>
            <person name="Wilson R."/>
            <person name="Bertha M."/>
            <person name="Cohen M."/>
            <person name="Garber J."/>
            <person name="Khalili H."/>
            <person name="Gevers D."/>
            <person name="Ananthakrishnan A.N."/>
            <person name="Kugathasan S."/>
            <person name="Lander E.S."/>
            <person name="Blainey P."/>
            <person name="Vlamakis H."/>
            <person name="Xavier R.J."/>
            <person name="Huttenhower C."/>
        </authorList>
    </citation>
    <scope>NUCLEOTIDE SEQUENCE [LARGE SCALE GENOMIC DNA]</scope>
    <source>
        <strain evidence="1 2">RJX1128</strain>
    </source>
</reference>
<evidence type="ECO:0000313" key="2">
    <source>
        <dbReference type="Proteomes" id="UP000234840"/>
    </source>
</evidence>
<sequence length="94" mass="11370">MKRRYFFSRVDRQVALLLGAMLILFSVSIYFVSTRIYYRAILESLTGRVDNIQQSETRKGPLLWQQVMHSLTKIRIRRLQIHRDVQMNRCIRIR</sequence>
<proteinExistence type="predicted"/>
<comment type="caution">
    <text evidence="1">The sequence shown here is derived from an EMBL/GenBank/DDBJ whole genome shotgun (WGS) entry which is preliminary data.</text>
</comment>
<dbReference type="AlphaFoldDB" id="A0A2N5NPA2"/>
<protein>
    <submittedName>
        <fullName evidence="1">Uncharacterized protein</fullName>
    </submittedName>
</protein>
<gene>
    <name evidence="1" type="ORF">CDL20_09990</name>
</gene>
<name>A0A2N5NPA2_MEDGN</name>